<evidence type="ECO:0000256" key="1">
    <source>
        <dbReference type="ARBA" id="ARBA00038087"/>
    </source>
</evidence>
<dbReference type="InterPro" id="IPR058531">
    <property type="entry name" value="Baseplate_J_M"/>
</dbReference>
<comment type="similarity">
    <text evidence="1">Belongs to the Mu gp47/PBSX XkdT family.</text>
</comment>
<accession>A0A9D1IW62</accession>
<dbReference type="InterPro" id="IPR006949">
    <property type="entry name" value="Barrel_Baseplate_J-like"/>
</dbReference>
<feature type="domain" description="Baseplate J-like C-terminal" evidence="4">
    <location>
        <begin position="276"/>
        <end position="376"/>
    </location>
</feature>
<name>A0A9D1IW62_9CLOT</name>
<dbReference type="EMBL" id="DVMR01000050">
    <property type="protein sequence ID" value="HIU43861.1"/>
    <property type="molecule type" value="Genomic_DNA"/>
</dbReference>
<dbReference type="InterPro" id="IPR052399">
    <property type="entry name" value="Phage_Baseplate_Assmbl_Protein"/>
</dbReference>
<sequence>MIDLTQYAYRALLTQMLARVPDTYDKRDGSPIPTALGPAAWVLEGFALELYKTQLSAFVQTAVGEDLDKLAVIGGLTRYPASAAVRLGVFNAAVPIGARFSTINSASSINFTVTAAATVSDPQEGSHYYRLTAETPGSIGNEYVGPILPITAIPSLTSAQITDILVPGDDTETDDALRQRLITALTDRPFGGNIAAYREEVLAIDGVGGVQVYPTWNGGGSVKLSVLGADFLPASAELVETVQNAIDPPPGQGLGLGLAPIGAKVTVTAPESLTITVGATLTLTPGTVISQVQQPIEDALNAYLLSVRQGWDVNVSASDVAYAADVYIARVTAAIVGVTGVVNATGITLNGGTSDLTLTQNGTTQQVPVLGTVTLSE</sequence>
<organism evidence="5 6">
    <name type="scientific">Candidatus Ventrousia excrementavium</name>
    <dbReference type="NCBI Taxonomy" id="2840961"/>
    <lineage>
        <taxon>Bacteria</taxon>
        <taxon>Bacillati</taxon>
        <taxon>Bacillota</taxon>
        <taxon>Clostridia</taxon>
        <taxon>Eubacteriales</taxon>
        <taxon>Clostridiaceae</taxon>
        <taxon>Clostridiaceae incertae sedis</taxon>
        <taxon>Candidatus Ventrousia</taxon>
    </lineage>
</organism>
<protein>
    <submittedName>
        <fullName evidence="5">Baseplate J/gp47 family protein</fullName>
    </submittedName>
</protein>
<gene>
    <name evidence="5" type="ORF">IAB67_06155</name>
</gene>
<evidence type="ECO:0000259" key="2">
    <source>
        <dbReference type="Pfam" id="PF04865"/>
    </source>
</evidence>
<reference evidence="5" key="1">
    <citation type="submission" date="2020-10" db="EMBL/GenBank/DDBJ databases">
        <authorList>
            <person name="Gilroy R."/>
        </authorList>
    </citation>
    <scope>NUCLEOTIDE SEQUENCE</scope>
    <source>
        <strain evidence="5">CHK191-8634</strain>
    </source>
</reference>
<evidence type="ECO:0000313" key="6">
    <source>
        <dbReference type="Proteomes" id="UP000824073"/>
    </source>
</evidence>
<evidence type="ECO:0000313" key="5">
    <source>
        <dbReference type="EMBL" id="HIU43861.1"/>
    </source>
</evidence>
<dbReference type="AlphaFoldDB" id="A0A9D1IW62"/>
<evidence type="ECO:0000259" key="3">
    <source>
        <dbReference type="Pfam" id="PF26078"/>
    </source>
</evidence>
<dbReference type="PANTHER" id="PTHR37829:SF3">
    <property type="entry name" value="PROTEIN JAYE-RELATED"/>
    <property type="match status" value="1"/>
</dbReference>
<dbReference type="InterPro" id="IPR058530">
    <property type="entry name" value="Baseplate_J-like_C"/>
</dbReference>
<comment type="caution">
    <text evidence="5">The sequence shown here is derived from an EMBL/GenBank/DDBJ whole genome shotgun (WGS) entry which is preliminary data.</text>
</comment>
<reference evidence="5" key="2">
    <citation type="journal article" date="2021" name="PeerJ">
        <title>Extensive microbial diversity within the chicken gut microbiome revealed by metagenomics and culture.</title>
        <authorList>
            <person name="Gilroy R."/>
            <person name="Ravi A."/>
            <person name="Getino M."/>
            <person name="Pursley I."/>
            <person name="Horton D.L."/>
            <person name="Alikhan N.F."/>
            <person name="Baker D."/>
            <person name="Gharbi K."/>
            <person name="Hall N."/>
            <person name="Watson M."/>
            <person name="Adriaenssens E.M."/>
            <person name="Foster-Nyarko E."/>
            <person name="Jarju S."/>
            <person name="Secka A."/>
            <person name="Antonio M."/>
            <person name="Oren A."/>
            <person name="Chaudhuri R.R."/>
            <person name="La Ragione R."/>
            <person name="Hildebrand F."/>
            <person name="Pallen M.J."/>
        </authorList>
    </citation>
    <scope>NUCLEOTIDE SEQUENCE</scope>
    <source>
        <strain evidence="5">CHK191-8634</strain>
    </source>
</reference>
<dbReference type="Pfam" id="PF26079">
    <property type="entry name" value="Baseplate_J_C"/>
    <property type="match status" value="1"/>
</dbReference>
<dbReference type="Proteomes" id="UP000824073">
    <property type="component" value="Unassembled WGS sequence"/>
</dbReference>
<feature type="domain" description="Baseplate J-like central" evidence="3">
    <location>
        <begin position="189"/>
        <end position="269"/>
    </location>
</feature>
<feature type="domain" description="Baseplate protein J-like barrel" evidence="2">
    <location>
        <begin position="92"/>
        <end position="160"/>
    </location>
</feature>
<proteinExistence type="inferred from homology"/>
<dbReference type="PANTHER" id="PTHR37829">
    <property type="entry name" value="PHAGE-LIKE ELEMENT PBSX PROTEIN XKDT"/>
    <property type="match status" value="1"/>
</dbReference>
<evidence type="ECO:0000259" key="4">
    <source>
        <dbReference type="Pfam" id="PF26079"/>
    </source>
</evidence>
<dbReference type="Pfam" id="PF04865">
    <property type="entry name" value="Baseplate_J"/>
    <property type="match status" value="1"/>
</dbReference>
<dbReference type="Pfam" id="PF26078">
    <property type="entry name" value="Baseplate_J_M"/>
    <property type="match status" value="1"/>
</dbReference>